<accession>A0AAD2JNH0</accession>
<dbReference type="InterPro" id="IPR001296">
    <property type="entry name" value="Glyco_trans_1"/>
</dbReference>
<dbReference type="Gene3D" id="3.40.50.2000">
    <property type="entry name" value="Glycogen Phosphorylase B"/>
    <property type="match status" value="2"/>
</dbReference>
<feature type="domain" description="Glycosyltransferase subfamily 4-like N-terminal" evidence="4">
    <location>
        <begin position="35"/>
        <end position="203"/>
    </location>
</feature>
<keyword evidence="6" id="KW-1185">Reference proteome</keyword>
<feature type="domain" description="Glycosyl transferase family 1" evidence="3">
    <location>
        <begin position="229"/>
        <end position="370"/>
    </location>
</feature>
<feature type="transmembrane region" description="Helical" evidence="2">
    <location>
        <begin position="422"/>
        <end position="444"/>
    </location>
</feature>
<evidence type="ECO:0000259" key="3">
    <source>
        <dbReference type="Pfam" id="PF00534"/>
    </source>
</evidence>
<dbReference type="AlphaFoldDB" id="A0AAD2JNH0"/>
<evidence type="ECO:0000259" key="4">
    <source>
        <dbReference type="Pfam" id="PF13439"/>
    </source>
</evidence>
<dbReference type="SUPFAM" id="SSF53756">
    <property type="entry name" value="UDP-Glycosyltransferase/glycogen phosphorylase"/>
    <property type="match status" value="1"/>
</dbReference>
<keyword evidence="2" id="KW-0472">Membrane</keyword>
<keyword evidence="2" id="KW-1133">Transmembrane helix</keyword>
<evidence type="ECO:0000313" key="6">
    <source>
        <dbReference type="Proteomes" id="UP001295423"/>
    </source>
</evidence>
<protein>
    <recommendedName>
        <fullName evidence="7">Glycosyl transferase family 1 domain-containing protein</fullName>
    </recommendedName>
</protein>
<reference evidence="5" key="1">
    <citation type="submission" date="2023-08" db="EMBL/GenBank/DDBJ databases">
        <authorList>
            <person name="Audoor S."/>
            <person name="Bilcke G."/>
        </authorList>
    </citation>
    <scope>NUCLEOTIDE SEQUENCE</scope>
</reference>
<dbReference type="PANTHER" id="PTHR45947">
    <property type="entry name" value="SULFOQUINOVOSYL TRANSFERASE SQD2"/>
    <property type="match status" value="1"/>
</dbReference>
<dbReference type="GO" id="GO:0016757">
    <property type="term" value="F:glycosyltransferase activity"/>
    <property type="evidence" value="ECO:0007669"/>
    <property type="project" value="UniProtKB-KW"/>
</dbReference>
<keyword evidence="1" id="KW-0808">Transferase</keyword>
<proteinExistence type="predicted"/>
<keyword evidence="2" id="KW-0812">Transmembrane</keyword>
<name>A0AAD2JNH0_9STRA</name>
<dbReference type="Pfam" id="PF13439">
    <property type="entry name" value="Glyco_transf_4"/>
    <property type="match status" value="1"/>
</dbReference>
<evidence type="ECO:0000256" key="2">
    <source>
        <dbReference type="SAM" id="Phobius"/>
    </source>
</evidence>
<dbReference type="EMBL" id="CAKOGP040002313">
    <property type="protein sequence ID" value="CAJ1966868.1"/>
    <property type="molecule type" value="Genomic_DNA"/>
</dbReference>
<evidence type="ECO:0000313" key="5">
    <source>
        <dbReference type="EMBL" id="CAJ1966868.1"/>
    </source>
</evidence>
<dbReference type="InterPro" id="IPR028098">
    <property type="entry name" value="Glyco_trans_4-like_N"/>
</dbReference>
<dbReference type="InterPro" id="IPR050194">
    <property type="entry name" value="Glycosyltransferase_grp1"/>
</dbReference>
<gene>
    <name evidence="5" type="ORF">CYCCA115_LOCUS22453</name>
</gene>
<organism evidence="5 6">
    <name type="scientific">Cylindrotheca closterium</name>
    <dbReference type="NCBI Taxonomy" id="2856"/>
    <lineage>
        <taxon>Eukaryota</taxon>
        <taxon>Sar</taxon>
        <taxon>Stramenopiles</taxon>
        <taxon>Ochrophyta</taxon>
        <taxon>Bacillariophyta</taxon>
        <taxon>Bacillariophyceae</taxon>
        <taxon>Bacillariophycidae</taxon>
        <taxon>Bacillariales</taxon>
        <taxon>Bacillariaceae</taxon>
        <taxon>Cylindrotheca</taxon>
    </lineage>
</organism>
<evidence type="ECO:0008006" key="7">
    <source>
        <dbReference type="Google" id="ProtNLM"/>
    </source>
</evidence>
<sequence>MCQSQDNMPTSIMEDTGSRQPMKVLVCSENVPPQVNGIARRVGHYVEGLTNMGCEVDLLSPDSKGVWSHANPWNFTAAMMCIFPGYFLQLMNETYDVVHVVMPMNFSGIWLLIGYKLLRLFTQTQKPALVISWHCNLFDYAEHHFPKVLGRFLKWAFFDVFMSVLPEISDRILTPTRATETVLTKKWNEHGSNRTGVCYTGLDKCNFTPANKHTEAGKIWQARKDRYLRETNTKYLLLCVGRLSPEKGVDELIKCMSALKDCALWLVGDGPDRPKYEALAQELGIPVQFLGYQKGESLHSVYTMADVFVCPSTTETFGQTVNEAIASEVRVALPTVKVFTEAFGEHIPADAFWEPMNRQSMVQAIELQLKRLQEDSDIGRPDANKLRSWEDACAELKKDYQVAVNVARTQQDELRLRKRTMFILPIWIMCTILAANYVYLLSLIRTALGGMSLRYFIKTTFFE</sequence>
<dbReference type="Pfam" id="PF00534">
    <property type="entry name" value="Glycos_transf_1"/>
    <property type="match status" value="1"/>
</dbReference>
<keyword evidence="1" id="KW-0328">Glycosyltransferase</keyword>
<dbReference type="Proteomes" id="UP001295423">
    <property type="component" value="Unassembled WGS sequence"/>
</dbReference>
<dbReference type="PANTHER" id="PTHR45947:SF3">
    <property type="entry name" value="SULFOQUINOVOSYL TRANSFERASE SQD2"/>
    <property type="match status" value="1"/>
</dbReference>
<evidence type="ECO:0000256" key="1">
    <source>
        <dbReference type="ARBA" id="ARBA00022676"/>
    </source>
</evidence>
<comment type="caution">
    <text evidence="5">The sequence shown here is derived from an EMBL/GenBank/DDBJ whole genome shotgun (WGS) entry which is preliminary data.</text>
</comment>